<dbReference type="AlphaFoldDB" id="A0A152A204"/>
<feature type="compositionally biased region" description="Low complexity" evidence="2">
    <location>
        <begin position="39"/>
        <end position="64"/>
    </location>
</feature>
<keyword evidence="5" id="KW-1185">Reference proteome</keyword>
<dbReference type="Gene3D" id="6.10.250.1770">
    <property type="match status" value="1"/>
</dbReference>
<protein>
    <recommendedName>
        <fullName evidence="3">Ribosomal RNA-processing protein 7 C-terminal domain-containing protein</fullName>
    </recommendedName>
</protein>
<dbReference type="GO" id="GO:0032545">
    <property type="term" value="C:CURI complex"/>
    <property type="evidence" value="ECO:0007669"/>
    <property type="project" value="TreeGrafter"/>
</dbReference>
<dbReference type="GO" id="GO:0000028">
    <property type="term" value="P:ribosomal small subunit assembly"/>
    <property type="evidence" value="ECO:0007669"/>
    <property type="project" value="TreeGrafter"/>
</dbReference>
<dbReference type="Pfam" id="PF12923">
    <property type="entry name" value="RRP7"/>
    <property type="match status" value="1"/>
</dbReference>
<evidence type="ECO:0000313" key="4">
    <source>
        <dbReference type="EMBL" id="KYR00234.1"/>
    </source>
</evidence>
<dbReference type="Proteomes" id="UP000076078">
    <property type="component" value="Unassembled WGS sequence"/>
</dbReference>
<dbReference type="PANTHER" id="PTHR13191">
    <property type="entry name" value="RIBOSOMAL RNA PROCESSING PROTEIN 7-RELATED"/>
    <property type="match status" value="1"/>
</dbReference>
<comment type="similarity">
    <text evidence="1">Belongs to the RRP7 family.</text>
</comment>
<dbReference type="InterPro" id="IPR012677">
    <property type="entry name" value="Nucleotide-bd_a/b_plait_sf"/>
</dbReference>
<accession>A0A152A204</accession>
<proteinExistence type="inferred from homology"/>
<dbReference type="PANTHER" id="PTHR13191:SF0">
    <property type="entry name" value="RIBOSOMAL RNA-PROCESSING PROTEIN 7 HOMOLOG A-RELATED"/>
    <property type="match status" value="1"/>
</dbReference>
<comment type="caution">
    <text evidence="4">The sequence shown here is derived from an EMBL/GenBank/DDBJ whole genome shotgun (WGS) entry which is preliminary data.</text>
</comment>
<gene>
    <name evidence="4" type="ORF">DLAC_03392</name>
</gene>
<dbReference type="FunCoup" id="A0A152A204">
    <property type="interactions" value="85"/>
</dbReference>
<dbReference type="InterPro" id="IPR024326">
    <property type="entry name" value="RRP7_C"/>
</dbReference>
<dbReference type="EMBL" id="LODT01000016">
    <property type="protein sequence ID" value="KYR00234.1"/>
    <property type="molecule type" value="Genomic_DNA"/>
</dbReference>
<feature type="compositionally biased region" description="Basic and acidic residues" evidence="2">
    <location>
        <begin position="159"/>
        <end position="183"/>
    </location>
</feature>
<dbReference type="OrthoDB" id="5390at2759"/>
<feature type="region of interest" description="Disordered" evidence="2">
    <location>
        <begin position="1"/>
        <end position="183"/>
    </location>
</feature>
<dbReference type="Gene3D" id="3.30.70.330">
    <property type="match status" value="1"/>
</dbReference>
<dbReference type="OMA" id="VLFCTNP"/>
<dbReference type="InParanoid" id="A0A152A204"/>
<feature type="compositionally biased region" description="Basic and acidic residues" evidence="2">
    <location>
        <begin position="1"/>
        <end position="38"/>
    </location>
</feature>
<dbReference type="GO" id="GO:0006364">
    <property type="term" value="P:rRNA processing"/>
    <property type="evidence" value="ECO:0007669"/>
    <property type="project" value="TreeGrafter"/>
</dbReference>
<dbReference type="STRING" id="361077.A0A152A204"/>
<evidence type="ECO:0000259" key="3">
    <source>
        <dbReference type="Pfam" id="PF12923"/>
    </source>
</evidence>
<feature type="compositionally biased region" description="Basic and acidic residues" evidence="2">
    <location>
        <begin position="83"/>
        <end position="101"/>
    </location>
</feature>
<evidence type="ECO:0000256" key="2">
    <source>
        <dbReference type="SAM" id="MobiDB-lite"/>
    </source>
</evidence>
<dbReference type="InterPro" id="IPR040446">
    <property type="entry name" value="RRP7"/>
</dbReference>
<name>A0A152A204_TIELA</name>
<organism evidence="4 5">
    <name type="scientific">Tieghemostelium lacteum</name>
    <name type="common">Slime mold</name>
    <name type="synonym">Dictyostelium lacteum</name>
    <dbReference type="NCBI Taxonomy" id="361077"/>
    <lineage>
        <taxon>Eukaryota</taxon>
        <taxon>Amoebozoa</taxon>
        <taxon>Evosea</taxon>
        <taxon>Eumycetozoa</taxon>
        <taxon>Dictyostelia</taxon>
        <taxon>Dictyosteliales</taxon>
        <taxon>Raperosteliaceae</taxon>
        <taxon>Tieghemostelium</taxon>
    </lineage>
</organism>
<feature type="compositionally biased region" description="Polar residues" evidence="2">
    <location>
        <begin position="114"/>
        <end position="124"/>
    </location>
</feature>
<feature type="compositionally biased region" description="Low complexity" evidence="2">
    <location>
        <begin position="147"/>
        <end position="158"/>
    </location>
</feature>
<dbReference type="GO" id="GO:0034456">
    <property type="term" value="C:UTP-C complex"/>
    <property type="evidence" value="ECO:0007669"/>
    <property type="project" value="TreeGrafter"/>
</dbReference>
<evidence type="ECO:0000313" key="5">
    <source>
        <dbReference type="Proteomes" id="UP000076078"/>
    </source>
</evidence>
<sequence>MVTTTDKSKPKLSSKEKPVDKKSNKITKTKETSEEVKPKTTSTTTKPILKTSGSKIPTTSTTTTKSKDDTSANKKVKISLENNETKEFHKINKIGDSESIKSQKPKPAVIPQSKPITTPKVTETNNKKINDSKNEKKEKEEDKQTKKATVINITTTTTKENEKDSLKKKDEEKKKEEEKKNSKVKEQIINGFSVVPVHLESSNIKKYLYIKKETGKKWPQNKTLFVCNLPNDCTTLESVRRYFKNDNIESVEFTVHNDKQQNEEEDEDQMDVDDFENWDEKVEKASSGVAHLVFKDSDSLQSFLKKSLNVLIEPVPTIDGFEQMLKNYQQKYVEDYDQLQQSLDKIIMDYDKKVLQQKIQARLNKNQEDDEGFVLVGNSGGKALSVEQIKAREEKKKQKNFYGFQHRQQKKEELDTLRKKFEEDKQRISKMQAGRKFKPY</sequence>
<reference evidence="4 5" key="1">
    <citation type="submission" date="2015-12" db="EMBL/GenBank/DDBJ databases">
        <title>Dictyostelia acquired genes for synthesis and detection of signals that induce cell-type specialization by lateral gene transfer from prokaryotes.</title>
        <authorList>
            <person name="Gloeckner G."/>
            <person name="Schaap P."/>
        </authorList>
    </citation>
    <scope>NUCLEOTIDE SEQUENCE [LARGE SCALE GENOMIC DNA]</scope>
    <source>
        <strain evidence="4 5">TK</strain>
    </source>
</reference>
<feature type="compositionally biased region" description="Basic and acidic residues" evidence="2">
    <location>
        <begin position="125"/>
        <end position="145"/>
    </location>
</feature>
<evidence type="ECO:0000256" key="1">
    <source>
        <dbReference type="ARBA" id="ARBA00006110"/>
    </source>
</evidence>
<feature type="domain" description="Ribosomal RNA-processing protein 7 C-terminal" evidence="3">
    <location>
        <begin position="334"/>
        <end position="440"/>
    </location>
</feature>